<dbReference type="Pfam" id="PF00168">
    <property type="entry name" value="C2"/>
    <property type="match status" value="1"/>
</dbReference>
<evidence type="ECO:0000313" key="7">
    <source>
        <dbReference type="EMBL" id="TNN72315.1"/>
    </source>
</evidence>
<organism evidence="7 8">
    <name type="scientific">Liparis tanakae</name>
    <name type="common">Tanaka's snailfish</name>
    <dbReference type="NCBI Taxonomy" id="230148"/>
    <lineage>
        <taxon>Eukaryota</taxon>
        <taxon>Metazoa</taxon>
        <taxon>Chordata</taxon>
        <taxon>Craniata</taxon>
        <taxon>Vertebrata</taxon>
        <taxon>Euteleostomi</taxon>
        <taxon>Actinopterygii</taxon>
        <taxon>Neopterygii</taxon>
        <taxon>Teleostei</taxon>
        <taxon>Neoteleostei</taxon>
        <taxon>Acanthomorphata</taxon>
        <taxon>Eupercaria</taxon>
        <taxon>Perciformes</taxon>
        <taxon>Cottioidei</taxon>
        <taxon>Cottales</taxon>
        <taxon>Liparidae</taxon>
        <taxon>Liparis</taxon>
    </lineage>
</organism>
<protein>
    <submittedName>
        <fullName evidence="7">Ras/Rap GTPase-activating protein SynGAP</fullName>
    </submittedName>
</protein>
<sequence>MDTPSKTWLPHQSQFGLVGQAEVSCGGPGVLTPNQSRRASFASVRQSSMETPPNATPQPFRQPSFLNRRLKGSIKRAKSQPKLDRTSSFRQMILPRFRSADQERTRLMQSFKESHSHESLLSPSSAAEALDLVLDEDAIIKPVHSSILGQEYCFEDNSRRVENVLKLWIIEARDLPAKKRYYCELCLDDMLYARTTSKPRTDTVFWGEHFEFNNLPTIRSLRLHLYKETDKKRRKEKSTYLGLVSIPISSITGRQFVEQWYPVIQSSVLAKSGGVGSTKVINASLRIKSRYQTMNILPMELYKEFAEYITNNYRTLCAVLEPLLSVKSKEEVAFALVHILQSTGKTKEFLSDMAMCEVDRFMDREHLIFRENTLATKAVEEYLKLIGHRYLKDAIGDFIRALYESEENCEVDPMRVPPSVLADHQANLRIIFPRELKEVFASWRARCAERGREDLADSLISSSLFLRFMCPAIMSPSLFNLMQEYPAERTSRTLTLIAKVMQNLASFSKFGPKEEYMYFMNEFLEMEWGSMQQFLYEISNMEAGGNAGGFEGYIDLGRELSMLHSLLWEVMGQLSKDAILKLGPLPRLLNDISVALRNPQLHMPTNHQPDRPKDRLFSRPSFNRLMSSDFQSLMMRDLNSSIDISRLPSPTTGVSAVESLSSNLNMRRHAERDLRSSREVFYVTRPPLARSSPAYCTSSSDITEPDPKVHSVNKSVSMMDLQDSRMNSISNLNSVGDMLTSSQASIAGLGHSFGNLCGPLRVGGHMPAGSAGSGLRLGQMGHIGGPTESISQQQQQAAAAMHFPLSFQNPLFHLAAQNSPAQAQPPPPLLLAPEQENGHHDYAPAFGNSAFSRSEDLSALRSQSSLVQPSIVHSHSYSDDFTRQNQSNDFAWHQLSLQVQESLQQQHLMGVVSQSGTGTPASLATPPTTVHPVRQSSMAQAQHLKHFDYEDMSLKHDRRVLMLFQGSQSTLNAPALNERTVAWVSNMPHLSADIESLRPDREGQLKEYSKSMDESRLERVKEYEEEIHSLKERLKMSHRKLEEYEHRLVSQEQQTSKILMQYQNRLDDSERRLEQQQVEKDSQIKGIINRLMAVEDEMRVGAIPDIKPRILTDQVLMEGHQLYETHMCRRSANTARGAAAMSAEAQMKAVATGEVQDLLHREALYCRTWADDHNNMVHVTHPEFMLHPITISSLQVEDKV</sequence>
<evidence type="ECO:0000259" key="5">
    <source>
        <dbReference type="PROSITE" id="PS50004"/>
    </source>
</evidence>
<keyword evidence="2" id="KW-0597">Phosphoprotein</keyword>
<keyword evidence="1" id="KW-0343">GTPase activation</keyword>
<dbReference type="Pfam" id="PF25321">
    <property type="entry name" value="PH_RASGAP"/>
    <property type="match status" value="1"/>
</dbReference>
<dbReference type="Proteomes" id="UP000314294">
    <property type="component" value="Unassembled WGS sequence"/>
</dbReference>
<dbReference type="PROSITE" id="PS50018">
    <property type="entry name" value="RAS_GTPASE_ACTIV_2"/>
    <property type="match status" value="1"/>
</dbReference>
<proteinExistence type="predicted"/>
<dbReference type="InterPro" id="IPR008936">
    <property type="entry name" value="Rho_GTPase_activation_prot"/>
</dbReference>
<dbReference type="InterPro" id="IPR023152">
    <property type="entry name" value="RasGAP_CS"/>
</dbReference>
<dbReference type="SUPFAM" id="SSF48350">
    <property type="entry name" value="GTPase activation domain, GAP"/>
    <property type="match status" value="1"/>
</dbReference>
<dbReference type="EMBL" id="SRLO01000139">
    <property type="protein sequence ID" value="TNN72315.1"/>
    <property type="molecule type" value="Genomic_DNA"/>
</dbReference>
<dbReference type="Pfam" id="PF00616">
    <property type="entry name" value="RasGAP"/>
    <property type="match status" value="2"/>
</dbReference>
<dbReference type="CDD" id="cd04013">
    <property type="entry name" value="C2_SynGAP_like"/>
    <property type="match status" value="1"/>
</dbReference>
<feature type="coiled-coil region" evidence="3">
    <location>
        <begin position="1013"/>
        <end position="1079"/>
    </location>
</feature>
<dbReference type="PROSITE" id="PS50004">
    <property type="entry name" value="C2"/>
    <property type="match status" value="1"/>
</dbReference>
<dbReference type="FunFam" id="2.60.40.150:FF:000010">
    <property type="entry name" value="Ras GTPase-activating protein nGAP isoform 2"/>
    <property type="match status" value="1"/>
</dbReference>
<name>A0A4Z2I4D9_9TELE</name>
<dbReference type="InterPro" id="IPR039360">
    <property type="entry name" value="Ras_GTPase"/>
</dbReference>
<dbReference type="PROSITE" id="PS00509">
    <property type="entry name" value="RAS_GTPASE_ACTIV_1"/>
    <property type="match status" value="1"/>
</dbReference>
<accession>A0A4Z2I4D9</accession>
<dbReference type="InterPro" id="IPR057606">
    <property type="entry name" value="SynGAP1-like_PH"/>
</dbReference>
<dbReference type="InterPro" id="IPR000008">
    <property type="entry name" value="C2_dom"/>
</dbReference>
<dbReference type="InterPro" id="IPR001936">
    <property type="entry name" value="RasGAP_dom"/>
</dbReference>
<dbReference type="Gene3D" id="2.60.40.150">
    <property type="entry name" value="C2 domain"/>
    <property type="match status" value="1"/>
</dbReference>
<dbReference type="Gene3D" id="1.10.506.10">
    <property type="entry name" value="GTPase Activation - p120gap, domain 1"/>
    <property type="match status" value="2"/>
</dbReference>
<feature type="region of interest" description="Disordered" evidence="4">
    <location>
        <begin position="28"/>
        <end position="63"/>
    </location>
</feature>
<dbReference type="PANTHER" id="PTHR10194:SF145">
    <property type="entry name" value="RAS_RAP GTPASE-ACTIVATING PROTEIN SYNGAP ISOFORM X1"/>
    <property type="match status" value="1"/>
</dbReference>
<dbReference type="GO" id="GO:0005096">
    <property type="term" value="F:GTPase activator activity"/>
    <property type="evidence" value="ECO:0007669"/>
    <property type="project" value="UniProtKB-KW"/>
</dbReference>
<dbReference type="InterPro" id="IPR021887">
    <property type="entry name" value="DAB2P_C"/>
</dbReference>
<feature type="domain" description="Ras-GAP" evidence="6">
    <location>
        <begin position="328"/>
        <end position="506"/>
    </location>
</feature>
<comment type="caution">
    <text evidence="7">The sequence shown here is derived from an EMBL/GenBank/DDBJ whole genome shotgun (WGS) entry which is preliminary data.</text>
</comment>
<gene>
    <name evidence="7" type="primary">Syngap1_0</name>
    <name evidence="7" type="ORF">EYF80_017467</name>
</gene>
<dbReference type="Pfam" id="PF12004">
    <property type="entry name" value="DAB2P_C"/>
    <property type="match status" value="1"/>
</dbReference>
<dbReference type="PANTHER" id="PTHR10194">
    <property type="entry name" value="RAS GTPASE-ACTIVATING PROTEINS"/>
    <property type="match status" value="1"/>
</dbReference>
<evidence type="ECO:0000256" key="1">
    <source>
        <dbReference type="ARBA" id="ARBA00022468"/>
    </source>
</evidence>
<dbReference type="OrthoDB" id="5572587at2759"/>
<dbReference type="AlphaFoldDB" id="A0A4Z2I4D9"/>
<dbReference type="SUPFAM" id="SSF49562">
    <property type="entry name" value="C2 domain (Calcium/lipid-binding domain, CaLB)"/>
    <property type="match status" value="1"/>
</dbReference>
<evidence type="ECO:0000256" key="3">
    <source>
        <dbReference type="SAM" id="Coils"/>
    </source>
</evidence>
<dbReference type="SMART" id="SM00323">
    <property type="entry name" value="RasGAP"/>
    <property type="match status" value="1"/>
</dbReference>
<evidence type="ECO:0000256" key="4">
    <source>
        <dbReference type="SAM" id="MobiDB-lite"/>
    </source>
</evidence>
<reference evidence="7 8" key="1">
    <citation type="submission" date="2019-03" db="EMBL/GenBank/DDBJ databases">
        <title>First draft genome of Liparis tanakae, snailfish: a comprehensive survey of snailfish specific genes.</title>
        <authorList>
            <person name="Kim W."/>
            <person name="Song I."/>
            <person name="Jeong J.-H."/>
            <person name="Kim D."/>
            <person name="Kim S."/>
            <person name="Ryu S."/>
            <person name="Song J.Y."/>
            <person name="Lee S.K."/>
        </authorList>
    </citation>
    <scope>NUCLEOTIDE SEQUENCE [LARGE SCALE GENOMIC DNA]</scope>
    <source>
        <tissue evidence="7">Muscle</tissue>
    </source>
</reference>
<evidence type="ECO:0000256" key="2">
    <source>
        <dbReference type="ARBA" id="ARBA00022553"/>
    </source>
</evidence>
<evidence type="ECO:0000313" key="8">
    <source>
        <dbReference type="Proteomes" id="UP000314294"/>
    </source>
</evidence>
<feature type="domain" description="C2" evidence="5">
    <location>
        <begin position="142"/>
        <end position="261"/>
    </location>
</feature>
<dbReference type="InterPro" id="IPR035892">
    <property type="entry name" value="C2_domain_sf"/>
</dbReference>
<dbReference type="CDD" id="cd05136">
    <property type="entry name" value="RasGAP_DAB2IP"/>
    <property type="match status" value="1"/>
</dbReference>
<dbReference type="SMART" id="SM00239">
    <property type="entry name" value="C2"/>
    <property type="match status" value="1"/>
</dbReference>
<evidence type="ECO:0000259" key="6">
    <source>
        <dbReference type="PROSITE" id="PS50018"/>
    </source>
</evidence>
<feature type="compositionally biased region" description="Polar residues" evidence="4">
    <location>
        <begin position="32"/>
        <end position="63"/>
    </location>
</feature>
<keyword evidence="3" id="KW-0175">Coiled coil</keyword>
<keyword evidence="8" id="KW-1185">Reference proteome</keyword>